<evidence type="ECO:0000313" key="2">
    <source>
        <dbReference type="Proteomes" id="UP000033423"/>
    </source>
</evidence>
<evidence type="ECO:0000313" key="1">
    <source>
        <dbReference type="EMBL" id="KJU85420.1"/>
    </source>
</evidence>
<accession>A0A0F3GTZ0</accession>
<dbReference type="AlphaFoldDB" id="A0A0F3GTZ0"/>
<dbReference type="Proteomes" id="UP000033423">
    <property type="component" value="Unassembled WGS sequence"/>
</dbReference>
<keyword evidence="2" id="KW-1185">Reference proteome</keyword>
<sequence length="662" mass="76254">MNKSRAKREQKEIDKLFSGGRYWQWLEKVQETGLRDHYKKQWDDVWQTLAKQALRHPERLQEFWSNCTAIKTPPDIADVKLLFGVRGFIYDDTPVEHLMNIRGLSMPAEELRKRAMTYKDDSLTQNKIGKLLESFCNTPEKIVKRHFVSLAQLLSGTNLAQDIEALGQHIVYINRIGTKTGTNVKREKLSVIDEYLSDIHEDIHSELGQILFYPFTVNLSGYLSTLAQGGNTVAVANCVADMPFLFSLSAGQKADQIRDGIANLNTDVLNNEYIEKKISEADLQGKIALIRKLRHLIMDATYSSGVKRYAVHLRTLYREILSEISRLQQTISEREKRAVSNVMGREIVHDLHYLWETHRDLAELLMLTGQTGCMNTRLAGLAMVMSDISKSRRLMELSQEVLRRYHTDFGEELQWLFKDFESMVFPGVSSLKPLINLFGEQEGFNEKLHALVKERLQRALILGTISQERFGIPEFFTRMFDIRDSMGQLKSVRMELAQMNNYKPFFHLSEYLDCFPDDEYSEKGFKRLFGKVYDNSAIKGVIITFEALVEKQQATAFHYRDDSMRHILAMQSGAFLELIKEHWDDLATVGIDTLKRLSDIIIARFSSDSILIKFYNLLEVRHNAGETGLEPLQTKISSALRKIADSKAAKLTRTTKTKRRKR</sequence>
<name>A0A0F3GTZ0_9BACT</name>
<protein>
    <submittedName>
        <fullName evidence="1">Uncharacterized protein</fullName>
    </submittedName>
</protein>
<comment type="caution">
    <text evidence="1">The sequence shown here is derived from an EMBL/GenBank/DDBJ whole genome shotgun (WGS) entry which is preliminary data.</text>
</comment>
<organism evidence="1 2">
    <name type="scientific">Candidatus Magnetobacterium bavaricum</name>
    <dbReference type="NCBI Taxonomy" id="29290"/>
    <lineage>
        <taxon>Bacteria</taxon>
        <taxon>Pseudomonadati</taxon>
        <taxon>Nitrospirota</taxon>
        <taxon>Thermodesulfovibrionia</taxon>
        <taxon>Thermodesulfovibrionales</taxon>
        <taxon>Candidatus Magnetobacteriaceae</taxon>
        <taxon>Candidatus Magnetobacterium</taxon>
    </lineage>
</organism>
<dbReference type="EMBL" id="LACI01001033">
    <property type="protein sequence ID" value="KJU85420.1"/>
    <property type="molecule type" value="Genomic_DNA"/>
</dbReference>
<reference evidence="1 2" key="1">
    <citation type="submission" date="2015-02" db="EMBL/GenBank/DDBJ databases">
        <title>Single-cell genomics of uncultivated deep-branching MTB reveals a conserved set of magnetosome genes.</title>
        <authorList>
            <person name="Kolinko S."/>
            <person name="Richter M."/>
            <person name="Glockner F.O."/>
            <person name="Brachmann A."/>
            <person name="Schuler D."/>
        </authorList>
    </citation>
    <scope>NUCLEOTIDE SEQUENCE [LARGE SCALE GENOMIC DNA]</scope>
    <source>
        <strain evidence="1">TM-1</strain>
    </source>
</reference>
<gene>
    <name evidence="1" type="ORF">MBAV_002386</name>
</gene>
<proteinExistence type="predicted"/>